<dbReference type="EMBL" id="ML208462">
    <property type="protein sequence ID" value="TFK64764.1"/>
    <property type="molecule type" value="Genomic_DNA"/>
</dbReference>
<organism evidence="1 2">
    <name type="scientific">Pluteus cervinus</name>
    <dbReference type="NCBI Taxonomy" id="181527"/>
    <lineage>
        <taxon>Eukaryota</taxon>
        <taxon>Fungi</taxon>
        <taxon>Dikarya</taxon>
        <taxon>Basidiomycota</taxon>
        <taxon>Agaricomycotina</taxon>
        <taxon>Agaricomycetes</taxon>
        <taxon>Agaricomycetidae</taxon>
        <taxon>Agaricales</taxon>
        <taxon>Pluteineae</taxon>
        <taxon>Pluteaceae</taxon>
        <taxon>Pluteus</taxon>
    </lineage>
</organism>
<protein>
    <submittedName>
        <fullName evidence="1">Cellobiohydrolase</fullName>
    </submittedName>
</protein>
<evidence type="ECO:0000313" key="1">
    <source>
        <dbReference type="EMBL" id="TFK64764.1"/>
    </source>
</evidence>
<name>A0ACD3AGN0_9AGAR</name>
<reference evidence="1 2" key="1">
    <citation type="journal article" date="2019" name="Nat. Ecol. Evol.">
        <title>Megaphylogeny resolves global patterns of mushroom evolution.</title>
        <authorList>
            <person name="Varga T."/>
            <person name="Krizsan K."/>
            <person name="Foldi C."/>
            <person name="Dima B."/>
            <person name="Sanchez-Garcia M."/>
            <person name="Sanchez-Ramirez S."/>
            <person name="Szollosi G.J."/>
            <person name="Szarkandi J.G."/>
            <person name="Papp V."/>
            <person name="Albert L."/>
            <person name="Andreopoulos W."/>
            <person name="Angelini C."/>
            <person name="Antonin V."/>
            <person name="Barry K.W."/>
            <person name="Bougher N.L."/>
            <person name="Buchanan P."/>
            <person name="Buyck B."/>
            <person name="Bense V."/>
            <person name="Catcheside P."/>
            <person name="Chovatia M."/>
            <person name="Cooper J."/>
            <person name="Damon W."/>
            <person name="Desjardin D."/>
            <person name="Finy P."/>
            <person name="Geml J."/>
            <person name="Haridas S."/>
            <person name="Hughes K."/>
            <person name="Justo A."/>
            <person name="Karasinski D."/>
            <person name="Kautmanova I."/>
            <person name="Kiss B."/>
            <person name="Kocsube S."/>
            <person name="Kotiranta H."/>
            <person name="LaButti K.M."/>
            <person name="Lechner B.E."/>
            <person name="Liimatainen K."/>
            <person name="Lipzen A."/>
            <person name="Lukacs Z."/>
            <person name="Mihaltcheva S."/>
            <person name="Morgado L.N."/>
            <person name="Niskanen T."/>
            <person name="Noordeloos M.E."/>
            <person name="Ohm R.A."/>
            <person name="Ortiz-Santana B."/>
            <person name="Ovrebo C."/>
            <person name="Racz N."/>
            <person name="Riley R."/>
            <person name="Savchenko A."/>
            <person name="Shiryaev A."/>
            <person name="Soop K."/>
            <person name="Spirin V."/>
            <person name="Szebenyi C."/>
            <person name="Tomsovsky M."/>
            <person name="Tulloss R.E."/>
            <person name="Uehling J."/>
            <person name="Grigoriev I.V."/>
            <person name="Vagvolgyi C."/>
            <person name="Papp T."/>
            <person name="Martin F.M."/>
            <person name="Miettinen O."/>
            <person name="Hibbett D.S."/>
            <person name="Nagy L.G."/>
        </authorList>
    </citation>
    <scope>NUCLEOTIDE SEQUENCE [LARGE SCALE GENOMIC DNA]</scope>
    <source>
        <strain evidence="1 2">NL-1719</strain>
    </source>
</reference>
<evidence type="ECO:0000313" key="2">
    <source>
        <dbReference type="Proteomes" id="UP000308600"/>
    </source>
</evidence>
<sequence>MKYLQSLLLALAAVPSFAVAGTIPRAAETTTDVNPFLGKEFYANKGYAKKLEETISRFQNAGDTVNAARARSIQKVGTFSWISSTADIASIKPLIREANLHSLLAWKSQVVQLAVYNLPERDCAAKASAGELSLDDDGLNKYKAFIDKVAHELSSLEALPLTFAIILEPDSLGNVVTNLSVEKCAKAAPAYKEGISYAIKKLQQKNVHLYLDAAHGGWLGWDGNLAPTAELFAEVLKGAGPGARVRGVATNVSNYNQYNATVREPYTEWNNAWDELHYAQVLAPHLTAAGYPAHFIIDQGRSGQAGLRSEWGAWCNLKGAGYGIRPTTETNEPVVDAIVWVKPGGESDGTSDPTAARFDEVCAGPAAHIPAPEAGSWFSDYVVELVQKADPPIEPTFV</sequence>
<accession>A0ACD3AGN0</accession>
<proteinExistence type="predicted"/>
<keyword evidence="2" id="KW-1185">Reference proteome</keyword>
<dbReference type="Proteomes" id="UP000308600">
    <property type="component" value="Unassembled WGS sequence"/>
</dbReference>
<gene>
    <name evidence="1" type="ORF">BDN72DRAFT_252270</name>
</gene>